<proteinExistence type="predicted"/>
<evidence type="ECO:0000313" key="2">
    <source>
        <dbReference type="EMBL" id="MBD7912263.1"/>
    </source>
</evidence>
<evidence type="ECO:0000256" key="1">
    <source>
        <dbReference type="SAM" id="MobiDB-lite"/>
    </source>
</evidence>
<accession>A0ABR8PVV6</accession>
<reference evidence="2 3" key="1">
    <citation type="submission" date="2020-08" db="EMBL/GenBank/DDBJ databases">
        <title>A Genomic Blueprint of the Chicken Gut Microbiome.</title>
        <authorList>
            <person name="Gilroy R."/>
            <person name="Ravi A."/>
            <person name="Getino M."/>
            <person name="Pursley I."/>
            <person name="Horton D.L."/>
            <person name="Alikhan N.-F."/>
            <person name="Baker D."/>
            <person name="Gharbi K."/>
            <person name="Hall N."/>
            <person name="Watson M."/>
            <person name="Adriaenssens E.M."/>
            <person name="Foster-Nyarko E."/>
            <person name="Jarju S."/>
            <person name="Secka A."/>
            <person name="Antonio M."/>
            <person name="Oren A."/>
            <person name="Chaudhuri R."/>
            <person name="La Ragione R.M."/>
            <person name="Hildebrand F."/>
            <person name="Pallen M.J."/>
        </authorList>
    </citation>
    <scope>NUCLEOTIDE SEQUENCE [LARGE SCALE GENOMIC DNA]</scope>
    <source>
        <strain evidence="2 3">Sa3CVN1</strain>
    </source>
</reference>
<gene>
    <name evidence="2" type="ORF">H9661_12935</name>
</gene>
<keyword evidence="3" id="KW-1185">Reference proteome</keyword>
<comment type="caution">
    <text evidence="2">The sequence shown here is derived from an EMBL/GenBank/DDBJ whole genome shotgun (WGS) entry which is preliminary data.</text>
</comment>
<protein>
    <submittedName>
        <fullName evidence="2">Uncharacterized protein</fullName>
    </submittedName>
</protein>
<feature type="region of interest" description="Disordered" evidence="1">
    <location>
        <begin position="15"/>
        <end position="46"/>
    </location>
</feature>
<dbReference type="Proteomes" id="UP000627781">
    <property type="component" value="Unassembled WGS sequence"/>
</dbReference>
<sequence>MNNISTYNNMNSLNIKNESVTNTTNLTTKNQTNKTENRSSNTSDTIEIEQKNKTIINTKKAYDALQETCKEFGTVECGGDICGTMQFYVNNLMIFMRDEGISVPDFNLKSDNTNNNDFLGFIDKLKEFTQKAMEDKTSINIAPDNFFDFCDVWKEKLIQTGCR</sequence>
<evidence type="ECO:0000313" key="3">
    <source>
        <dbReference type="Proteomes" id="UP000627781"/>
    </source>
</evidence>
<dbReference type="RefSeq" id="WP_191769202.1">
    <property type="nucleotide sequence ID" value="NZ_JACSRA010000021.1"/>
</dbReference>
<name>A0ABR8PVV6_9CLOT</name>
<feature type="compositionally biased region" description="Low complexity" evidence="1">
    <location>
        <begin position="21"/>
        <end position="34"/>
    </location>
</feature>
<dbReference type="EMBL" id="JACSRA010000021">
    <property type="protein sequence ID" value="MBD7912263.1"/>
    <property type="molecule type" value="Genomic_DNA"/>
</dbReference>
<organism evidence="2 3">
    <name type="scientific">Clostridium cibarium</name>
    <dbReference type="NCBI Taxonomy" id="2762247"/>
    <lineage>
        <taxon>Bacteria</taxon>
        <taxon>Bacillati</taxon>
        <taxon>Bacillota</taxon>
        <taxon>Clostridia</taxon>
        <taxon>Eubacteriales</taxon>
        <taxon>Clostridiaceae</taxon>
        <taxon>Clostridium</taxon>
    </lineage>
</organism>